<evidence type="ECO:0000256" key="1">
    <source>
        <dbReference type="SAM" id="MobiDB-lite"/>
    </source>
</evidence>
<dbReference type="Proteomes" id="UP000019438">
    <property type="component" value="Chromosome"/>
</dbReference>
<name>A0AAN0RD49_9PROT</name>
<feature type="domain" description="AsmA" evidence="3">
    <location>
        <begin position="248"/>
        <end position="560"/>
    </location>
</feature>
<evidence type="ECO:0000313" key="4">
    <source>
        <dbReference type="EMBL" id="AHJ62618.1"/>
    </source>
</evidence>
<dbReference type="PANTHER" id="PTHR30441">
    <property type="entry name" value="DUF748 DOMAIN-CONTAINING PROTEIN"/>
    <property type="match status" value="1"/>
</dbReference>
<evidence type="ECO:0000256" key="2">
    <source>
        <dbReference type="SAM" id="Phobius"/>
    </source>
</evidence>
<gene>
    <name evidence="4" type="ORF">GbCGDNIH3_0797</name>
</gene>
<keyword evidence="2" id="KW-1133">Transmembrane helix</keyword>
<feature type="compositionally biased region" description="Polar residues" evidence="1">
    <location>
        <begin position="84"/>
        <end position="93"/>
    </location>
</feature>
<evidence type="ECO:0000313" key="5">
    <source>
        <dbReference type="Proteomes" id="UP000019438"/>
    </source>
</evidence>
<keyword evidence="2" id="KW-0812">Transmembrane</keyword>
<dbReference type="RefSeq" id="WP_051496858.1">
    <property type="nucleotide sequence ID" value="NZ_CP003181.2"/>
</dbReference>
<feature type="transmembrane region" description="Helical" evidence="2">
    <location>
        <begin position="12"/>
        <end position="33"/>
    </location>
</feature>
<dbReference type="GO" id="GO:0090313">
    <property type="term" value="P:regulation of protein targeting to membrane"/>
    <property type="evidence" value="ECO:0007669"/>
    <property type="project" value="TreeGrafter"/>
</dbReference>
<dbReference type="PANTHER" id="PTHR30441:SF9">
    <property type="entry name" value="ASMA FAMILY PROTEIN YHJG"/>
    <property type="match status" value="1"/>
</dbReference>
<dbReference type="EMBL" id="CP003181">
    <property type="protein sequence ID" value="AHJ62618.1"/>
    <property type="molecule type" value="Genomic_DNA"/>
</dbReference>
<reference evidence="5" key="1">
    <citation type="submission" date="2012-06" db="EMBL/GenBank/DDBJ databases">
        <title>Genome analysis of multiple Granulibacter bethesdensis isolates demonstrates substantial genome diversity.</title>
        <authorList>
            <person name="Greenberg D.E."/>
            <person name="Porcella S.F."/>
            <person name="Zarember K."/>
            <person name="Zelazny A.M."/>
            <person name="Bruno D."/>
            <person name="Martens C."/>
            <person name="Barbian K.D."/>
            <person name="Jaske E."/>
            <person name="Holland S.M."/>
        </authorList>
    </citation>
    <scope>NUCLEOTIDE SEQUENCE [LARGE SCALE GENOMIC DNA]</scope>
    <source>
        <strain evidence="5">CGDNIH3</strain>
    </source>
</reference>
<accession>A0AAN0RD49</accession>
<keyword evidence="2" id="KW-0472">Membrane</keyword>
<dbReference type="InterPro" id="IPR052894">
    <property type="entry name" value="AsmA-related"/>
</dbReference>
<dbReference type="GO" id="GO:0005886">
    <property type="term" value="C:plasma membrane"/>
    <property type="evidence" value="ECO:0007669"/>
    <property type="project" value="TreeGrafter"/>
</dbReference>
<evidence type="ECO:0000259" key="3">
    <source>
        <dbReference type="Pfam" id="PF05170"/>
    </source>
</evidence>
<dbReference type="KEGG" id="gbc:GbCGDNIH3_0797"/>
<dbReference type="Pfam" id="PF05170">
    <property type="entry name" value="AsmA"/>
    <property type="match status" value="2"/>
</dbReference>
<protein>
    <submittedName>
        <fullName evidence="4">AsmA family protein</fullName>
    </submittedName>
</protein>
<organism evidence="4 5">
    <name type="scientific">Granulibacter bethesdensis</name>
    <dbReference type="NCBI Taxonomy" id="364410"/>
    <lineage>
        <taxon>Bacteria</taxon>
        <taxon>Pseudomonadati</taxon>
        <taxon>Pseudomonadota</taxon>
        <taxon>Alphaproteobacteria</taxon>
        <taxon>Acetobacterales</taxon>
        <taxon>Acetobacteraceae</taxon>
        <taxon>Granulibacter</taxon>
    </lineage>
</organism>
<feature type="region of interest" description="Disordered" evidence="1">
    <location>
        <begin position="73"/>
        <end position="93"/>
    </location>
</feature>
<proteinExistence type="predicted"/>
<feature type="domain" description="AsmA" evidence="3">
    <location>
        <begin position="21"/>
        <end position="184"/>
    </location>
</feature>
<dbReference type="AlphaFoldDB" id="A0AAN0RD49"/>
<dbReference type="InterPro" id="IPR007844">
    <property type="entry name" value="AsmA"/>
</dbReference>
<sequence>MALSARKKKWLISTAFVCGGAVALILLWDWNWFRPLVASQLSQALGRNVSLTHFNLHPGRITSVELEGVRVAQPDGFPMPPSSDGKQSGQQNTENEFARIEHLEIEVDVLRYLQEHLIAIPRIALTKPAFHLIRTEDNRNNWTFPSGKNEDKSDADTHKRASPEIGTLHIEGGSILFQDAPLKADVSITLATGSDSTGKNALIAEAKGSYAGQPITGGLVAGDVLTLRQDHTIYPLSLHLENGPTKGSLRGTIADPLHFAGADLTLTLKGADMAALYPLTGIPIPQTPPYDIEGHMTYAEQRIRFENFTGHVGSSDLNGSIIVAPSGARPVVTADLHSRKVDLDDLGGFIGSTPGKTTTPGQTLEQKREVAKAEASPQLFPTRPINIPKLKAADIHLRYKSQSILGRSMPLDNVTVVMDIVDGRIQLHPLSFGIGNGDVTSTINLSPDGNTIDADASIAFHKISLQRLLKSVSGFTGGGQIGGEASIKTKGHSIAAMLGHGDGYLRLTMGHGGNISALLVNLSGLQFGNAVLSALGIPSKAQIRCMIADYTLQQGVMDTQLFAIDTTESDIRGTGKINLRTETLDYAIRTEANHFTIGSLPTPINIGGTFKNPSITPGAELGVRAGAAIGLGILFPPLALLPTIQTGIGSVDDCKGLVARHTKRK</sequence>